<name>A0AAW2F7L2_9HYME</name>
<dbReference type="EMBL" id="JADYXP020000014">
    <property type="protein sequence ID" value="KAL0110160.1"/>
    <property type="molecule type" value="Genomic_DNA"/>
</dbReference>
<comment type="caution">
    <text evidence="2">The sequence shown here is derived from an EMBL/GenBank/DDBJ whole genome shotgun (WGS) entry which is preliminary data.</text>
</comment>
<keyword evidence="3" id="KW-1185">Reference proteome</keyword>
<sequence>MHALCDFPANTHGASSTRHSTPRCETRRRFYMHSEYVIILLQTTRRKKVELTGDICVRKVQSQTLNFHFPISQYPSILCRFYDSIFPILSPHITPFSDVDAQISKLDYANISNNTSNHKYLTSPQVSYEPHLFNYKIKALNYLSEYTRRARFHKQKARRIESRTKWVFTVRFNIPRVLTKVVKR</sequence>
<dbReference type="Proteomes" id="UP001430953">
    <property type="component" value="Unassembled WGS sequence"/>
</dbReference>
<evidence type="ECO:0000313" key="3">
    <source>
        <dbReference type="Proteomes" id="UP001430953"/>
    </source>
</evidence>
<protein>
    <submittedName>
        <fullName evidence="2">Uncharacterized protein</fullName>
    </submittedName>
</protein>
<accession>A0AAW2F7L2</accession>
<dbReference type="AlphaFoldDB" id="A0AAW2F7L2"/>
<evidence type="ECO:0000313" key="2">
    <source>
        <dbReference type="EMBL" id="KAL0110160.1"/>
    </source>
</evidence>
<organism evidence="2 3">
    <name type="scientific">Cardiocondyla obscurior</name>
    <dbReference type="NCBI Taxonomy" id="286306"/>
    <lineage>
        <taxon>Eukaryota</taxon>
        <taxon>Metazoa</taxon>
        <taxon>Ecdysozoa</taxon>
        <taxon>Arthropoda</taxon>
        <taxon>Hexapoda</taxon>
        <taxon>Insecta</taxon>
        <taxon>Pterygota</taxon>
        <taxon>Neoptera</taxon>
        <taxon>Endopterygota</taxon>
        <taxon>Hymenoptera</taxon>
        <taxon>Apocrita</taxon>
        <taxon>Aculeata</taxon>
        <taxon>Formicoidea</taxon>
        <taxon>Formicidae</taxon>
        <taxon>Myrmicinae</taxon>
        <taxon>Cardiocondyla</taxon>
    </lineage>
</organism>
<gene>
    <name evidence="2" type="ORF">PUN28_013658</name>
</gene>
<reference evidence="2 3" key="1">
    <citation type="submission" date="2023-03" db="EMBL/GenBank/DDBJ databases">
        <title>High recombination rates correlate with genetic variation in Cardiocondyla obscurior ants.</title>
        <authorList>
            <person name="Errbii M."/>
        </authorList>
    </citation>
    <scope>NUCLEOTIDE SEQUENCE [LARGE SCALE GENOMIC DNA]</scope>
    <source>
        <strain evidence="2">Alpha-2009</strain>
        <tissue evidence="2">Whole body</tissue>
    </source>
</reference>
<proteinExistence type="predicted"/>
<evidence type="ECO:0000256" key="1">
    <source>
        <dbReference type="SAM" id="MobiDB-lite"/>
    </source>
</evidence>
<feature type="region of interest" description="Disordered" evidence="1">
    <location>
        <begin position="1"/>
        <end position="20"/>
    </location>
</feature>